<protein>
    <recommendedName>
        <fullName evidence="2">Cupin-like domain-containing protein</fullName>
    </recommendedName>
</protein>
<proteinExistence type="predicted"/>
<dbReference type="InterPro" id="IPR014710">
    <property type="entry name" value="RmlC-like_jellyroll"/>
</dbReference>
<feature type="compositionally biased region" description="Low complexity" evidence="1">
    <location>
        <begin position="76"/>
        <end position="85"/>
    </location>
</feature>
<sequence length="229" mass="25709">MFQKMEVPFVAYGIPELTAATKRWTDEYRTEKLSPKALYKVHVAYDSHFMYYLTSKQLAGEKGTRTISRNKHRSSAAPKPNANRARPTVRDLFIRDATVVKERGVRCRLGMRGIIADGHIDGGLNHISMIRGTKRYIIAPPSACKCLGLMIQGQSARHTSFNWSDTSALSEDARKCPAAEVALIAGEVLYLPSYWYHPWTLIQCNLRSGVAIRDDTKQFLSDCGFGPPK</sequence>
<gene>
    <name evidence="3" type="ORF">PC110_g21995</name>
</gene>
<accession>A0A329RAQ3</accession>
<feature type="domain" description="Cupin-like" evidence="2">
    <location>
        <begin position="101"/>
        <end position="197"/>
    </location>
</feature>
<evidence type="ECO:0000256" key="1">
    <source>
        <dbReference type="SAM" id="MobiDB-lite"/>
    </source>
</evidence>
<evidence type="ECO:0000313" key="4">
    <source>
        <dbReference type="Proteomes" id="UP000251314"/>
    </source>
</evidence>
<reference evidence="3 4" key="1">
    <citation type="submission" date="2018-01" db="EMBL/GenBank/DDBJ databases">
        <title>Draft genome of the strawberry crown rot pathogen Phytophthora cactorum.</title>
        <authorList>
            <person name="Armitage A.D."/>
            <person name="Lysoe E."/>
            <person name="Nellist C.F."/>
            <person name="Harrison R.J."/>
            <person name="Brurberg M.B."/>
        </authorList>
    </citation>
    <scope>NUCLEOTIDE SEQUENCE [LARGE SCALE GENOMIC DNA]</scope>
    <source>
        <strain evidence="3 4">10300</strain>
    </source>
</reference>
<dbReference type="AlphaFoldDB" id="A0A329RAQ3"/>
<dbReference type="EMBL" id="MJFZ01001688">
    <property type="protein sequence ID" value="RAW21561.1"/>
    <property type="molecule type" value="Genomic_DNA"/>
</dbReference>
<name>A0A329RAQ3_9STRA</name>
<dbReference type="SUPFAM" id="SSF51197">
    <property type="entry name" value="Clavaminate synthase-like"/>
    <property type="match status" value="1"/>
</dbReference>
<dbReference type="Gene3D" id="2.60.120.10">
    <property type="entry name" value="Jelly Rolls"/>
    <property type="match status" value="1"/>
</dbReference>
<feature type="region of interest" description="Disordered" evidence="1">
    <location>
        <begin position="62"/>
        <end position="85"/>
    </location>
</feature>
<evidence type="ECO:0000313" key="3">
    <source>
        <dbReference type="EMBL" id="RAW21561.1"/>
    </source>
</evidence>
<comment type="caution">
    <text evidence="3">The sequence shown here is derived from an EMBL/GenBank/DDBJ whole genome shotgun (WGS) entry which is preliminary data.</text>
</comment>
<dbReference type="VEuPathDB" id="FungiDB:PC110_g21995"/>
<dbReference type="InterPro" id="IPR041667">
    <property type="entry name" value="Cupin_8"/>
</dbReference>
<dbReference type="Proteomes" id="UP000251314">
    <property type="component" value="Unassembled WGS sequence"/>
</dbReference>
<dbReference type="PANTHER" id="PTHR12461:SF98">
    <property type="entry name" value="CUPIN-LIKE DOMAIN-CONTAINING PROTEIN"/>
    <property type="match status" value="1"/>
</dbReference>
<keyword evidence="4" id="KW-1185">Reference proteome</keyword>
<evidence type="ECO:0000259" key="2">
    <source>
        <dbReference type="Pfam" id="PF13621"/>
    </source>
</evidence>
<dbReference type="OrthoDB" id="415358at2759"/>
<organism evidence="3 4">
    <name type="scientific">Phytophthora cactorum</name>
    <dbReference type="NCBI Taxonomy" id="29920"/>
    <lineage>
        <taxon>Eukaryota</taxon>
        <taxon>Sar</taxon>
        <taxon>Stramenopiles</taxon>
        <taxon>Oomycota</taxon>
        <taxon>Peronosporomycetes</taxon>
        <taxon>Peronosporales</taxon>
        <taxon>Peronosporaceae</taxon>
        <taxon>Phytophthora</taxon>
    </lineage>
</organism>
<dbReference type="Pfam" id="PF13621">
    <property type="entry name" value="Cupin_8"/>
    <property type="match status" value="1"/>
</dbReference>
<dbReference type="PANTHER" id="PTHR12461">
    <property type="entry name" value="HYPOXIA-INDUCIBLE FACTOR 1 ALPHA INHIBITOR-RELATED"/>
    <property type="match status" value="1"/>
</dbReference>